<organism evidence="1 2">
    <name type="scientific">Thermanaerovibrio velox DSM 12556</name>
    <dbReference type="NCBI Taxonomy" id="926567"/>
    <lineage>
        <taxon>Bacteria</taxon>
        <taxon>Thermotogati</taxon>
        <taxon>Synergistota</taxon>
        <taxon>Synergistia</taxon>
        <taxon>Synergistales</taxon>
        <taxon>Synergistaceae</taxon>
        <taxon>Thermanaerovibrio</taxon>
    </lineage>
</organism>
<dbReference type="RefSeq" id="WP_006583977.1">
    <property type="nucleotide sequence ID" value="NZ_CM001377.1"/>
</dbReference>
<evidence type="ECO:0000313" key="2">
    <source>
        <dbReference type="Proteomes" id="UP000005730"/>
    </source>
</evidence>
<dbReference type="STRING" id="926567.TheveDRAFT_1364"/>
<proteinExistence type="predicted"/>
<dbReference type="AlphaFoldDB" id="H0UNY0"/>
<sequence length="45" mass="4917">MKRGKRKPFGADERALLSLRFSPALGKLFRAWGRSGGLREGTSPG</sequence>
<dbReference type="HOGENOM" id="CLU_3206403_0_0_0"/>
<dbReference type="EMBL" id="CM001377">
    <property type="protein sequence ID" value="EHM10483.1"/>
    <property type="molecule type" value="Genomic_DNA"/>
</dbReference>
<accession>H0UNY0</accession>
<name>H0UNY0_9BACT</name>
<dbReference type="Proteomes" id="UP000005730">
    <property type="component" value="Chromosome"/>
</dbReference>
<protein>
    <submittedName>
        <fullName evidence="1">Uncharacterized protein</fullName>
    </submittedName>
</protein>
<gene>
    <name evidence="1" type="ORF">TheveDRAFT_1364</name>
</gene>
<reference evidence="1 2" key="1">
    <citation type="submission" date="2011-10" db="EMBL/GenBank/DDBJ databases">
        <title>The Noncontiguous Finished genome of Thermanaerovibrio velox DSM 12556.</title>
        <authorList>
            <consortium name="US DOE Joint Genome Institute (JGI-PGF)"/>
            <person name="Lucas S."/>
            <person name="Copeland A."/>
            <person name="Lapidus A."/>
            <person name="Glavina del Rio T."/>
            <person name="Dalin E."/>
            <person name="Tice H."/>
            <person name="Bruce D."/>
            <person name="Goodwin L."/>
            <person name="Pitluck S."/>
            <person name="Peters L."/>
            <person name="Mikhailova N."/>
            <person name="Teshima H."/>
            <person name="Kyrpides N."/>
            <person name="Mavromatis K."/>
            <person name="Ivanova N."/>
            <person name="Markowitz V."/>
            <person name="Cheng J.-F."/>
            <person name="Hugenholtz P."/>
            <person name="Woyke T."/>
            <person name="Wu D."/>
            <person name="Spring S."/>
            <person name="Brambilla E.-M."/>
            <person name="Klenk H.-P."/>
            <person name="Eisen J.A."/>
        </authorList>
    </citation>
    <scope>NUCLEOTIDE SEQUENCE [LARGE SCALE GENOMIC DNA]</scope>
    <source>
        <strain evidence="1 2">DSM 12556</strain>
    </source>
</reference>
<keyword evidence="2" id="KW-1185">Reference proteome</keyword>
<evidence type="ECO:0000313" key="1">
    <source>
        <dbReference type="EMBL" id="EHM10483.1"/>
    </source>
</evidence>